<dbReference type="InterPro" id="IPR013783">
    <property type="entry name" value="Ig-like_fold"/>
</dbReference>
<keyword evidence="3" id="KW-1133">Transmembrane helix</keyword>
<evidence type="ECO:0000256" key="2">
    <source>
        <dbReference type="SAM" id="MobiDB-lite"/>
    </source>
</evidence>
<proteinExistence type="predicted"/>
<accession>A0AAV2MCZ2</accession>
<organism evidence="5 6">
    <name type="scientific">Knipowitschia caucasica</name>
    <name type="common">Caucasian dwarf goby</name>
    <name type="synonym">Pomatoschistus caucasicus</name>
    <dbReference type="NCBI Taxonomy" id="637954"/>
    <lineage>
        <taxon>Eukaryota</taxon>
        <taxon>Metazoa</taxon>
        <taxon>Chordata</taxon>
        <taxon>Craniata</taxon>
        <taxon>Vertebrata</taxon>
        <taxon>Euteleostomi</taxon>
        <taxon>Actinopterygii</taxon>
        <taxon>Neopterygii</taxon>
        <taxon>Teleostei</taxon>
        <taxon>Neoteleostei</taxon>
        <taxon>Acanthomorphata</taxon>
        <taxon>Gobiaria</taxon>
        <taxon>Gobiiformes</taxon>
        <taxon>Gobioidei</taxon>
        <taxon>Gobiidae</taxon>
        <taxon>Gobiinae</taxon>
        <taxon>Knipowitschia</taxon>
    </lineage>
</organism>
<keyword evidence="6" id="KW-1185">Reference proteome</keyword>
<sequence>MGKSLMKVQKAATESGVLRRNRRHLRPILSDPATPAEDGLQQAEPEREPHLSPSPEGPAPDPPGTPVRTTFRDPPENILYPAEEVLLGIENRLVCFVNRFYPPVISVTWTKNNCPVSKGVTTSAYIPNKDTTFHCFSTLTFTPEQGDVYSCTVQHPALEEPTTRIWDVDVERHQDLAVDLYCGLGLTVAFVGVAIGTYLTIKKRYCH</sequence>
<feature type="region of interest" description="Disordered" evidence="2">
    <location>
        <begin position="1"/>
        <end position="75"/>
    </location>
</feature>
<dbReference type="SUPFAM" id="SSF48726">
    <property type="entry name" value="Immunoglobulin"/>
    <property type="match status" value="1"/>
</dbReference>
<dbReference type="InterPro" id="IPR050160">
    <property type="entry name" value="MHC/Immunoglobulin"/>
</dbReference>
<dbReference type="PANTHER" id="PTHR19944:SF86">
    <property type="entry name" value="HLA CLASS II HISTOCOMPATIBILITY ANTIGEN, DR ALPHA CHAIN"/>
    <property type="match status" value="1"/>
</dbReference>
<protein>
    <recommendedName>
        <fullName evidence="4">Ig-like domain-containing protein</fullName>
    </recommendedName>
</protein>
<feature type="compositionally biased region" description="Pro residues" evidence="2">
    <location>
        <begin position="55"/>
        <end position="65"/>
    </location>
</feature>
<dbReference type="Proteomes" id="UP001497482">
    <property type="component" value="Chromosome 7"/>
</dbReference>
<dbReference type="EMBL" id="OZ035829">
    <property type="protein sequence ID" value="CAL1611154.1"/>
    <property type="molecule type" value="Genomic_DNA"/>
</dbReference>
<keyword evidence="1" id="KW-0393">Immunoglobulin domain</keyword>
<name>A0AAV2MCZ2_KNICA</name>
<dbReference type="InterPro" id="IPR003597">
    <property type="entry name" value="Ig_C1-set"/>
</dbReference>
<dbReference type="AlphaFoldDB" id="A0AAV2MCZ2"/>
<dbReference type="Pfam" id="PF07654">
    <property type="entry name" value="C1-set"/>
    <property type="match status" value="1"/>
</dbReference>
<evidence type="ECO:0000313" key="6">
    <source>
        <dbReference type="Proteomes" id="UP001497482"/>
    </source>
</evidence>
<evidence type="ECO:0000259" key="4">
    <source>
        <dbReference type="PROSITE" id="PS50835"/>
    </source>
</evidence>
<feature type="transmembrane region" description="Helical" evidence="3">
    <location>
        <begin position="180"/>
        <end position="201"/>
    </location>
</feature>
<dbReference type="PROSITE" id="PS00290">
    <property type="entry name" value="IG_MHC"/>
    <property type="match status" value="1"/>
</dbReference>
<dbReference type="InterPro" id="IPR007110">
    <property type="entry name" value="Ig-like_dom"/>
</dbReference>
<dbReference type="InterPro" id="IPR003006">
    <property type="entry name" value="Ig/MHC_CS"/>
</dbReference>
<evidence type="ECO:0000313" key="5">
    <source>
        <dbReference type="EMBL" id="CAL1611154.1"/>
    </source>
</evidence>
<dbReference type="PROSITE" id="PS50835">
    <property type="entry name" value="IG_LIKE"/>
    <property type="match status" value="1"/>
</dbReference>
<reference evidence="5 6" key="1">
    <citation type="submission" date="2024-04" db="EMBL/GenBank/DDBJ databases">
        <authorList>
            <person name="Waldvogel A.-M."/>
            <person name="Schoenle A."/>
        </authorList>
    </citation>
    <scope>NUCLEOTIDE SEQUENCE [LARGE SCALE GENOMIC DNA]</scope>
</reference>
<keyword evidence="3" id="KW-0812">Transmembrane</keyword>
<feature type="domain" description="Ig-like" evidence="4">
    <location>
        <begin position="75"/>
        <end position="163"/>
    </location>
</feature>
<gene>
    <name evidence="5" type="ORF">KC01_LOCUS37618</name>
</gene>
<evidence type="ECO:0000256" key="1">
    <source>
        <dbReference type="ARBA" id="ARBA00023319"/>
    </source>
</evidence>
<dbReference type="PANTHER" id="PTHR19944">
    <property type="entry name" value="MHC CLASS II-RELATED"/>
    <property type="match status" value="1"/>
</dbReference>
<evidence type="ECO:0000256" key="3">
    <source>
        <dbReference type="SAM" id="Phobius"/>
    </source>
</evidence>
<dbReference type="Gene3D" id="2.60.40.10">
    <property type="entry name" value="Immunoglobulins"/>
    <property type="match status" value="1"/>
</dbReference>
<dbReference type="InterPro" id="IPR036179">
    <property type="entry name" value="Ig-like_dom_sf"/>
</dbReference>
<dbReference type="SMART" id="SM00407">
    <property type="entry name" value="IGc1"/>
    <property type="match status" value="1"/>
</dbReference>
<keyword evidence="3" id="KW-0472">Membrane</keyword>